<evidence type="ECO:0000256" key="6">
    <source>
        <dbReference type="HAMAP-Rule" id="MF_00337"/>
    </source>
</evidence>
<comment type="similarity">
    <text evidence="1 6">Belongs to the XseB family.</text>
</comment>
<sequence>MKKFEQAYSELEKIVNSLEDGNLDLEEALEKYEQGIELLKVCQSKIKGAEQKIKKIQLEQCKGEE</sequence>
<dbReference type="Pfam" id="PF02609">
    <property type="entry name" value="Exonuc_VII_S"/>
    <property type="match status" value="1"/>
</dbReference>
<evidence type="ECO:0000256" key="7">
    <source>
        <dbReference type="SAM" id="Coils"/>
    </source>
</evidence>
<dbReference type="Gene3D" id="1.10.287.1040">
    <property type="entry name" value="Exonuclease VII, small subunit"/>
    <property type="match status" value="1"/>
</dbReference>
<evidence type="ECO:0000256" key="4">
    <source>
        <dbReference type="ARBA" id="ARBA00022801"/>
    </source>
</evidence>
<evidence type="ECO:0000256" key="3">
    <source>
        <dbReference type="ARBA" id="ARBA00022722"/>
    </source>
</evidence>
<dbReference type="GO" id="GO:0009318">
    <property type="term" value="C:exodeoxyribonuclease VII complex"/>
    <property type="evidence" value="ECO:0007669"/>
    <property type="project" value="UniProtKB-UniRule"/>
</dbReference>
<comment type="subcellular location">
    <subcellularLocation>
        <location evidence="6">Cytoplasm</location>
    </subcellularLocation>
</comment>
<dbReference type="InterPro" id="IPR003761">
    <property type="entry name" value="Exonuc_VII_S"/>
</dbReference>
<evidence type="ECO:0000256" key="5">
    <source>
        <dbReference type="ARBA" id="ARBA00022839"/>
    </source>
</evidence>
<comment type="catalytic activity">
    <reaction evidence="6">
        <text>Exonucleolytic cleavage in either 5'- to 3'- or 3'- to 5'-direction to yield nucleoside 5'-phosphates.</text>
        <dbReference type="EC" id="3.1.11.6"/>
    </reaction>
</comment>
<dbReference type="RefSeq" id="WP_350344672.1">
    <property type="nucleotide sequence ID" value="NZ_CP158367.1"/>
</dbReference>
<dbReference type="PIRSF" id="PIRSF006488">
    <property type="entry name" value="Exonuc_VII_S"/>
    <property type="match status" value="1"/>
</dbReference>
<keyword evidence="7" id="KW-0175">Coiled coil</keyword>
<reference evidence="8" key="2">
    <citation type="submission" date="2024-06" db="EMBL/GenBank/DDBJ databases">
        <authorList>
            <person name="Petrova K.O."/>
            <person name="Toshchakov S.V."/>
            <person name="Boltjanskaja Y.V."/>
            <person name="Kevbrin V."/>
        </authorList>
    </citation>
    <scope>NUCLEOTIDE SEQUENCE</scope>
    <source>
        <strain evidence="8">Z-910T</strain>
    </source>
</reference>
<evidence type="ECO:0000256" key="1">
    <source>
        <dbReference type="ARBA" id="ARBA00009998"/>
    </source>
</evidence>
<evidence type="ECO:0000256" key="2">
    <source>
        <dbReference type="ARBA" id="ARBA00022490"/>
    </source>
</evidence>
<dbReference type="InterPro" id="IPR037004">
    <property type="entry name" value="Exonuc_VII_ssu_sf"/>
</dbReference>
<proteinExistence type="inferred from homology"/>
<dbReference type="GO" id="GO:0006308">
    <property type="term" value="P:DNA catabolic process"/>
    <property type="evidence" value="ECO:0007669"/>
    <property type="project" value="UniProtKB-UniRule"/>
</dbReference>
<evidence type="ECO:0000313" key="8">
    <source>
        <dbReference type="EMBL" id="XBX75937.1"/>
    </source>
</evidence>
<gene>
    <name evidence="6 8" type="primary">xseB</name>
    <name evidence="8" type="ORF">PRVXT_001101</name>
</gene>
<keyword evidence="3 6" id="KW-0540">Nuclease</keyword>
<name>A0AAU7VPR8_9FIRM</name>
<organism evidence="8">
    <name type="scientific">Proteinivorax tanatarense</name>
    <dbReference type="NCBI Taxonomy" id="1260629"/>
    <lineage>
        <taxon>Bacteria</taxon>
        <taxon>Bacillati</taxon>
        <taxon>Bacillota</taxon>
        <taxon>Clostridia</taxon>
        <taxon>Eubacteriales</taxon>
        <taxon>Proteinivoracaceae</taxon>
        <taxon>Proteinivorax</taxon>
    </lineage>
</organism>
<keyword evidence="2 6" id="KW-0963">Cytoplasm</keyword>
<dbReference type="PANTHER" id="PTHR34137">
    <property type="entry name" value="EXODEOXYRIBONUCLEASE 7 SMALL SUBUNIT"/>
    <property type="match status" value="1"/>
</dbReference>
<protein>
    <recommendedName>
        <fullName evidence="6">Exodeoxyribonuclease 7 small subunit</fullName>
        <ecNumber evidence="6">3.1.11.6</ecNumber>
    </recommendedName>
    <alternativeName>
        <fullName evidence="6">Exodeoxyribonuclease VII small subunit</fullName>
        <shortName evidence="6">Exonuclease VII small subunit</shortName>
    </alternativeName>
</protein>
<accession>A0AAU7VPR8</accession>
<keyword evidence="4 6" id="KW-0378">Hydrolase</keyword>
<dbReference type="EMBL" id="CP158367">
    <property type="protein sequence ID" value="XBX75937.1"/>
    <property type="molecule type" value="Genomic_DNA"/>
</dbReference>
<dbReference type="GO" id="GO:0008855">
    <property type="term" value="F:exodeoxyribonuclease VII activity"/>
    <property type="evidence" value="ECO:0007669"/>
    <property type="project" value="UniProtKB-UniRule"/>
</dbReference>
<dbReference type="HAMAP" id="MF_00337">
    <property type="entry name" value="Exonuc_7_S"/>
    <property type="match status" value="1"/>
</dbReference>
<comment type="function">
    <text evidence="6">Bidirectionally degrades single-stranded DNA into large acid-insoluble oligonucleotides, which are then degraded further into small acid-soluble oligonucleotides.</text>
</comment>
<dbReference type="GO" id="GO:0005829">
    <property type="term" value="C:cytosol"/>
    <property type="evidence" value="ECO:0007669"/>
    <property type="project" value="TreeGrafter"/>
</dbReference>
<dbReference type="EC" id="3.1.11.6" evidence="6"/>
<reference evidence="8" key="1">
    <citation type="journal article" date="2013" name="Extremophiles">
        <title>Proteinivorax tanatarense gen. nov., sp. nov., an anaerobic, haloalkaliphilic, proteolytic bacterium isolated from a decaying algal bloom, and proposal of Proteinivoraceae fam. nov.</title>
        <authorList>
            <person name="Kevbrin V."/>
            <person name="Boltyanskaya Y."/>
            <person name="Zhilina T."/>
            <person name="Kolganova T."/>
            <person name="Lavrentjeva E."/>
            <person name="Kuznetsov B."/>
        </authorList>
    </citation>
    <scope>NUCLEOTIDE SEQUENCE</scope>
    <source>
        <strain evidence="8">Z-910T</strain>
    </source>
</reference>
<keyword evidence="5 6" id="KW-0269">Exonuclease</keyword>
<dbReference type="PANTHER" id="PTHR34137:SF1">
    <property type="entry name" value="EXODEOXYRIBONUCLEASE 7 SMALL SUBUNIT"/>
    <property type="match status" value="1"/>
</dbReference>
<dbReference type="NCBIfam" id="TIGR01280">
    <property type="entry name" value="xseB"/>
    <property type="match status" value="1"/>
</dbReference>
<dbReference type="AlphaFoldDB" id="A0AAU7VPR8"/>
<feature type="coiled-coil region" evidence="7">
    <location>
        <begin position="1"/>
        <end position="59"/>
    </location>
</feature>
<comment type="subunit">
    <text evidence="6">Heterooligomer composed of large and small subunits.</text>
</comment>
<dbReference type="SUPFAM" id="SSF116842">
    <property type="entry name" value="XseB-like"/>
    <property type="match status" value="1"/>
</dbReference>